<dbReference type="RefSeq" id="WP_209483422.1">
    <property type="nucleotide sequence ID" value="NZ_JAGGKQ010000004.1"/>
</dbReference>
<evidence type="ECO:0000256" key="2">
    <source>
        <dbReference type="SAM" id="Phobius"/>
    </source>
</evidence>
<protein>
    <submittedName>
        <fullName evidence="3">Uncharacterized protein</fullName>
    </submittedName>
</protein>
<feature type="region of interest" description="Disordered" evidence="1">
    <location>
        <begin position="243"/>
        <end position="274"/>
    </location>
</feature>
<reference evidence="3" key="1">
    <citation type="submission" date="2021-03" db="EMBL/GenBank/DDBJ databases">
        <title>Genomic Encyclopedia of Type Strains, Phase IV (KMG-IV): sequencing the most valuable type-strain genomes for metagenomic binning, comparative biology and taxonomic classification.</title>
        <authorList>
            <person name="Goeker M."/>
        </authorList>
    </citation>
    <scope>NUCLEOTIDE SEQUENCE</scope>
    <source>
        <strain evidence="3">DSM 23564</strain>
    </source>
</reference>
<dbReference type="Proteomes" id="UP000823588">
    <property type="component" value="Unassembled WGS sequence"/>
</dbReference>
<keyword evidence="2" id="KW-1133">Transmembrane helix</keyword>
<feature type="transmembrane region" description="Helical" evidence="2">
    <location>
        <begin position="27"/>
        <end position="47"/>
    </location>
</feature>
<feature type="transmembrane region" description="Helical" evidence="2">
    <location>
        <begin position="53"/>
        <end position="75"/>
    </location>
</feature>
<proteinExistence type="predicted"/>
<keyword evidence="4" id="KW-1185">Reference proteome</keyword>
<dbReference type="OrthoDB" id="351168at2157"/>
<name>A0A8T4GDV2_9EURY</name>
<dbReference type="EMBL" id="JAGGKQ010000004">
    <property type="protein sequence ID" value="MBP1921830.1"/>
    <property type="molecule type" value="Genomic_DNA"/>
</dbReference>
<gene>
    <name evidence="3" type="ORF">J2751_000827</name>
</gene>
<dbReference type="AlphaFoldDB" id="A0A8T4GDV2"/>
<evidence type="ECO:0000313" key="3">
    <source>
        <dbReference type="EMBL" id="MBP1921830.1"/>
    </source>
</evidence>
<organism evidence="3 4">
    <name type="scientific">Halorubrum alkaliphilum</name>
    <dbReference type="NCBI Taxonomy" id="261290"/>
    <lineage>
        <taxon>Archaea</taxon>
        <taxon>Methanobacteriati</taxon>
        <taxon>Methanobacteriota</taxon>
        <taxon>Stenosarchaea group</taxon>
        <taxon>Halobacteria</taxon>
        <taxon>Halobacteriales</taxon>
        <taxon>Haloferacaceae</taxon>
        <taxon>Halorubrum</taxon>
    </lineage>
</organism>
<accession>A0A8T4GDV2</accession>
<sequence length="274" mass="29505">MSDDGDLSGTFGGWSDRLTYVLAEGQLVVLGLLFSVGAALVIFRPSLPSVPPIVIGWTAALFLFGPPLFGFWVVFVRRLRESHMIPVHHVDATGDTLEKYYVDPEMWAEKTVEDANPYPVNGGSGWAVQSFEHLEDVDELTVSGVWLSEAEDTKLLTAKSHMEAIYGKLTESHIALNVMRDSVSEFGADIQKRVVNTGAEARERGTMVDETAVKEVFESFQEDIGGTGPGDLPTIDLDDLADDVSGDGAVVDEPKTTGAGEEIANGTAEAVADD</sequence>
<keyword evidence="2" id="KW-0472">Membrane</keyword>
<keyword evidence="2" id="KW-0812">Transmembrane</keyword>
<comment type="caution">
    <text evidence="3">The sequence shown here is derived from an EMBL/GenBank/DDBJ whole genome shotgun (WGS) entry which is preliminary data.</text>
</comment>
<evidence type="ECO:0000256" key="1">
    <source>
        <dbReference type="SAM" id="MobiDB-lite"/>
    </source>
</evidence>
<evidence type="ECO:0000313" key="4">
    <source>
        <dbReference type="Proteomes" id="UP000823588"/>
    </source>
</evidence>